<dbReference type="Pfam" id="PF13466">
    <property type="entry name" value="STAS_2"/>
    <property type="match status" value="1"/>
</dbReference>
<dbReference type="Gene3D" id="3.30.750.24">
    <property type="entry name" value="STAS domain"/>
    <property type="match status" value="1"/>
</dbReference>
<dbReference type="SUPFAM" id="SSF52091">
    <property type="entry name" value="SpoIIaa-like"/>
    <property type="match status" value="1"/>
</dbReference>
<organism evidence="2 3">
    <name type="scientific">Undibacterium rugosum</name>
    <dbReference type="NCBI Taxonomy" id="2762291"/>
    <lineage>
        <taxon>Bacteria</taxon>
        <taxon>Pseudomonadati</taxon>
        <taxon>Pseudomonadota</taxon>
        <taxon>Betaproteobacteria</taxon>
        <taxon>Burkholderiales</taxon>
        <taxon>Oxalobacteraceae</taxon>
        <taxon>Undibacterium</taxon>
    </lineage>
</organism>
<evidence type="ECO:0000313" key="3">
    <source>
        <dbReference type="Proteomes" id="UP000612361"/>
    </source>
</evidence>
<evidence type="ECO:0000259" key="1">
    <source>
        <dbReference type="Pfam" id="PF13466"/>
    </source>
</evidence>
<dbReference type="AlphaFoldDB" id="A0A923I2D2"/>
<dbReference type="EMBL" id="JACOGG010000014">
    <property type="protein sequence ID" value="MBC3936421.1"/>
    <property type="molecule type" value="Genomic_DNA"/>
</dbReference>
<reference evidence="2" key="1">
    <citation type="submission" date="2020-08" db="EMBL/GenBank/DDBJ databases">
        <title>Novel species isolated from subtropical streams in China.</title>
        <authorList>
            <person name="Lu H."/>
        </authorList>
    </citation>
    <scope>NUCLEOTIDE SEQUENCE</scope>
    <source>
        <strain evidence="2">CY7W</strain>
    </source>
</reference>
<proteinExistence type="predicted"/>
<feature type="domain" description="MlaB-like STAS" evidence="1">
    <location>
        <begin position="3"/>
        <end position="66"/>
    </location>
</feature>
<protein>
    <submittedName>
        <fullName evidence="2">STAS domain-containing protein</fullName>
    </submittedName>
</protein>
<dbReference type="Proteomes" id="UP000612361">
    <property type="component" value="Unassembled WGS sequence"/>
</dbReference>
<evidence type="ECO:0000313" key="2">
    <source>
        <dbReference type="EMBL" id="MBC3936421.1"/>
    </source>
</evidence>
<sequence length="82" mass="8822">MQVIAAGKAAILAGECEFDFSGLSQLDSSAVAAMIAWQRDLLVKSQQITCLHVPAGLDSLIRLYGLSAQFVTHTSVHTPERH</sequence>
<keyword evidence="3" id="KW-1185">Reference proteome</keyword>
<accession>A0A923I2D2</accession>
<name>A0A923I2D2_9BURK</name>
<comment type="caution">
    <text evidence="2">The sequence shown here is derived from an EMBL/GenBank/DDBJ whole genome shotgun (WGS) entry which is preliminary data.</text>
</comment>
<gene>
    <name evidence="2" type="ORF">H8K47_13700</name>
</gene>
<dbReference type="InterPro" id="IPR058548">
    <property type="entry name" value="MlaB-like_STAS"/>
</dbReference>
<dbReference type="InterPro" id="IPR036513">
    <property type="entry name" value="STAS_dom_sf"/>
</dbReference>